<name>A0A927F349_9ACTN</name>
<dbReference type="SUPFAM" id="SSF54909">
    <property type="entry name" value="Dimeric alpha+beta barrel"/>
    <property type="match status" value="1"/>
</dbReference>
<dbReference type="Pfam" id="PF07045">
    <property type="entry name" value="DUF1330"/>
    <property type="match status" value="1"/>
</dbReference>
<proteinExistence type="predicted"/>
<dbReference type="Proteomes" id="UP000632289">
    <property type="component" value="Unassembled WGS sequence"/>
</dbReference>
<dbReference type="RefSeq" id="WP_191210944.1">
    <property type="nucleotide sequence ID" value="NZ_BAABKL010000012.1"/>
</dbReference>
<organism evidence="2 3">
    <name type="scientific">Streptomyces chumphonensis</name>
    <dbReference type="NCBI Taxonomy" id="1214925"/>
    <lineage>
        <taxon>Bacteria</taxon>
        <taxon>Bacillati</taxon>
        <taxon>Actinomycetota</taxon>
        <taxon>Actinomycetes</taxon>
        <taxon>Kitasatosporales</taxon>
        <taxon>Streptomycetaceae</taxon>
        <taxon>Streptomyces</taxon>
    </lineage>
</organism>
<keyword evidence="3" id="KW-1185">Reference proteome</keyword>
<accession>A0A927F349</accession>
<feature type="domain" description="DUF1330" evidence="1">
    <location>
        <begin position="3"/>
        <end position="95"/>
    </location>
</feature>
<dbReference type="EMBL" id="JACXYU010000010">
    <property type="protein sequence ID" value="MBD3933502.1"/>
    <property type="molecule type" value="Genomic_DNA"/>
</dbReference>
<reference evidence="2" key="1">
    <citation type="submission" date="2020-09" db="EMBL/GenBank/DDBJ databases">
        <title>Secondary metabolite and genome analysis of marine Streptomyces chumphonensis KK1-2T.</title>
        <authorList>
            <person name="Phongsopitanun W."/>
            <person name="Kanchanasin P."/>
            <person name="Pittayakhajonwut P."/>
            <person name="Suwanborirux K."/>
            <person name="Tanasupawat S."/>
        </authorList>
    </citation>
    <scope>NUCLEOTIDE SEQUENCE</scope>
    <source>
        <strain evidence="2">KK1-2</strain>
    </source>
</reference>
<gene>
    <name evidence="2" type="ORF">IF129_18320</name>
</gene>
<evidence type="ECO:0000313" key="3">
    <source>
        <dbReference type="Proteomes" id="UP000632289"/>
    </source>
</evidence>
<sequence length="120" mass="13245">MNAYAIAHLREFRPHPDVPRYIERIQATLAPYSGRFLVHGAQVEVLEGSWPGDVVVIGFPDLARARAWYASPAYQEVLPLRTRHITGDCVIVPGVPAGYDPAETAAKVREAMGHPEATDR</sequence>
<dbReference type="PANTHER" id="PTHR41521">
    <property type="match status" value="1"/>
</dbReference>
<dbReference type="InterPro" id="IPR011008">
    <property type="entry name" value="Dimeric_a/b-barrel"/>
</dbReference>
<dbReference type="PANTHER" id="PTHR41521:SF4">
    <property type="entry name" value="BLR0684 PROTEIN"/>
    <property type="match status" value="1"/>
</dbReference>
<evidence type="ECO:0000259" key="1">
    <source>
        <dbReference type="Pfam" id="PF07045"/>
    </source>
</evidence>
<evidence type="ECO:0000313" key="2">
    <source>
        <dbReference type="EMBL" id="MBD3933502.1"/>
    </source>
</evidence>
<dbReference type="Gene3D" id="3.30.70.100">
    <property type="match status" value="1"/>
</dbReference>
<dbReference type="AlphaFoldDB" id="A0A927F349"/>
<comment type="caution">
    <text evidence="2">The sequence shown here is derived from an EMBL/GenBank/DDBJ whole genome shotgun (WGS) entry which is preliminary data.</text>
</comment>
<dbReference type="InterPro" id="IPR010753">
    <property type="entry name" value="DUF1330"/>
</dbReference>
<protein>
    <submittedName>
        <fullName evidence="2">DUF1330 domain-containing protein</fullName>
    </submittedName>
</protein>